<dbReference type="InterPro" id="IPR020846">
    <property type="entry name" value="MFS_dom"/>
</dbReference>
<feature type="transmembrane region" description="Helical" evidence="7">
    <location>
        <begin position="282"/>
        <end position="299"/>
    </location>
</feature>
<proteinExistence type="predicted"/>
<evidence type="ECO:0000256" key="5">
    <source>
        <dbReference type="ARBA" id="ARBA00022989"/>
    </source>
</evidence>
<protein>
    <submittedName>
        <fullName evidence="9">Nucleoside permease</fullName>
    </submittedName>
</protein>
<keyword evidence="5 7" id="KW-1133">Transmembrane helix</keyword>
<dbReference type="Pfam" id="PF03825">
    <property type="entry name" value="Nuc_H_symport"/>
    <property type="match status" value="1"/>
</dbReference>
<accession>A0A5D4GSE5</accession>
<comment type="subcellular location">
    <subcellularLocation>
        <location evidence="1">Cell membrane</location>
        <topology evidence="1">Multi-pass membrane protein</topology>
    </subcellularLocation>
</comment>
<feature type="transmembrane region" description="Helical" evidence="7">
    <location>
        <begin position="219"/>
        <end position="237"/>
    </location>
</feature>
<keyword evidence="10" id="KW-1185">Reference proteome</keyword>
<evidence type="ECO:0000256" key="3">
    <source>
        <dbReference type="ARBA" id="ARBA00022475"/>
    </source>
</evidence>
<dbReference type="Gene3D" id="1.20.1250.20">
    <property type="entry name" value="MFS general substrate transporter like domains"/>
    <property type="match status" value="2"/>
</dbReference>
<dbReference type="GO" id="GO:0005886">
    <property type="term" value="C:plasma membrane"/>
    <property type="evidence" value="ECO:0007669"/>
    <property type="project" value="UniProtKB-SubCell"/>
</dbReference>
<feature type="transmembrane region" description="Helical" evidence="7">
    <location>
        <begin position="73"/>
        <end position="91"/>
    </location>
</feature>
<dbReference type="PROSITE" id="PS50850">
    <property type="entry name" value="MFS"/>
    <property type="match status" value="1"/>
</dbReference>
<dbReference type="Proteomes" id="UP000322362">
    <property type="component" value="Unassembled WGS sequence"/>
</dbReference>
<dbReference type="GO" id="GO:0015212">
    <property type="term" value="F:cytidine transmembrane transporter activity"/>
    <property type="evidence" value="ECO:0007669"/>
    <property type="project" value="TreeGrafter"/>
</dbReference>
<evidence type="ECO:0000256" key="6">
    <source>
        <dbReference type="ARBA" id="ARBA00023136"/>
    </source>
</evidence>
<dbReference type="InterPro" id="IPR036259">
    <property type="entry name" value="MFS_trans_sf"/>
</dbReference>
<feature type="transmembrane region" description="Helical" evidence="7">
    <location>
        <begin position="12"/>
        <end position="33"/>
    </location>
</feature>
<feature type="transmembrane region" description="Helical" evidence="7">
    <location>
        <begin position="386"/>
        <end position="404"/>
    </location>
</feature>
<sequence>MSTSIRFKLSFMMFLEFFIWGAWFVTLGTFLIQNLQAEPFQISNVFSTQSLGAIIAPFIIGMIADRYFNAERILAILHLIGAVLMFQMYKATDIATFYPYVLAYMIIYMPTLALVNSVSFRQLTNPETQFSSIRVWGTIGWIIAGLAISFLFQWDSPEGAQEGALRNTFLMAGIASAVLGLFSFTLPKTPPIKVDSTEKPSFASIIGLDAVKLLKDRNFLIFFISSILICIPLAFYYSNANPFLVEIGLSNATGKMAIGQVSEAVFLLLLPVLFVRFGFKKTILIGMLAWVIRYLLFAYGNAGDLSFMLIIGIALHGICYDFFFVSGQIYTDSKAGVKYKSAAQGLITLATYGIGQLIGFWVAGFIGDKYQSIKETDVAAFWQQTWIVPAGIAFVVMILFMILFKNEKIESKTV</sequence>
<feature type="transmembrane region" description="Helical" evidence="7">
    <location>
        <begin position="346"/>
        <end position="366"/>
    </location>
</feature>
<evidence type="ECO:0000256" key="2">
    <source>
        <dbReference type="ARBA" id="ARBA00022448"/>
    </source>
</evidence>
<feature type="transmembrane region" description="Helical" evidence="7">
    <location>
        <begin position="135"/>
        <end position="152"/>
    </location>
</feature>
<evidence type="ECO:0000313" key="9">
    <source>
        <dbReference type="EMBL" id="TYR31288.1"/>
    </source>
</evidence>
<dbReference type="EMBL" id="VTAV01000025">
    <property type="protein sequence ID" value="TYR31288.1"/>
    <property type="molecule type" value="Genomic_DNA"/>
</dbReference>
<dbReference type="PANTHER" id="PTHR23522:SF4">
    <property type="entry name" value="NUCLEOSIDE PERMEASE NUPG-RELATED"/>
    <property type="match status" value="1"/>
</dbReference>
<dbReference type="GO" id="GO:0015213">
    <property type="term" value="F:uridine transmembrane transporter activity"/>
    <property type="evidence" value="ECO:0007669"/>
    <property type="project" value="TreeGrafter"/>
</dbReference>
<organism evidence="9 10">
    <name type="scientific">Sphingobacterium phlebotomi</name>
    <dbReference type="NCBI Taxonomy" id="2605433"/>
    <lineage>
        <taxon>Bacteria</taxon>
        <taxon>Pseudomonadati</taxon>
        <taxon>Bacteroidota</taxon>
        <taxon>Sphingobacteriia</taxon>
        <taxon>Sphingobacteriales</taxon>
        <taxon>Sphingobacteriaceae</taxon>
        <taxon>Sphingobacterium</taxon>
    </lineage>
</organism>
<dbReference type="SUPFAM" id="SSF103473">
    <property type="entry name" value="MFS general substrate transporter"/>
    <property type="match status" value="1"/>
</dbReference>
<comment type="caution">
    <text evidence="9">The sequence shown here is derived from an EMBL/GenBank/DDBJ whole genome shotgun (WGS) entry which is preliminary data.</text>
</comment>
<evidence type="ECO:0000256" key="1">
    <source>
        <dbReference type="ARBA" id="ARBA00004651"/>
    </source>
</evidence>
<feature type="transmembrane region" description="Helical" evidence="7">
    <location>
        <begin position="97"/>
        <end position="115"/>
    </location>
</feature>
<gene>
    <name evidence="9" type="ORF">FXV77_21010</name>
</gene>
<feature type="transmembrane region" description="Helical" evidence="7">
    <location>
        <begin position="305"/>
        <end position="325"/>
    </location>
</feature>
<feature type="transmembrane region" description="Helical" evidence="7">
    <location>
        <begin position="257"/>
        <end position="275"/>
    </location>
</feature>
<dbReference type="InterPro" id="IPR004740">
    <property type="entry name" value="Nuc_H_symport"/>
</dbReference>
<name>A0A5D4GSE5_9SPHI</name>
<dbReference type="AlphaFoldDB" id="A0A5D4GSE5"/>
<evidence type="ECO:0000256" key="4">
    <source>
        <dbReference type="ARBA" id="ARBA00022692"/>
    </source>
</evidence>
<evidence type="ECO:0000256" key="7">
    <source>
        <dbReference type="SAM" id="Phobius"/>
    </source>
</evidence>
<feature type="domain" description="Major facilitator superfamily (MFS) profile" evidence="8">
    <location>
        <begin position="168"/>
        <end position="414"/>
    </location>
</feature>
<evidence type="ECO:0000259" key="8">
    <source>
        <dbReference type="PROSITE" id="PS50850"/>
    </source>
</evidence>
<keyword evidence="4 7" id="KW-0812">Transmembrane</keyword>
<keyword evidence="3" id="KW-1003">Cell membrane</keyword>
<dbReference type="PANTHER" id="PTHR23522">
    <property type="entry name" value="BLL5896 PROTEIN"/>
    <property type="match status" value="1"/>
</dbReference>
<dbReference type="RefSeq" id="WP_148921211.1">
    <property type="nucleotide sequence ID" value="NZ_VTAV01000025.1"/>
</dbReference>
<keyword evidence="6 7" id="KW-0472">Membrane</keyword>
<evidence type="ECO:0000313" key="10">
    <source>
        <dbReference type="Proteomes" id="UP000322362"/>
    </source>
</evidence>
<feature type="transmembrane region" description="Helical" evidence="7">
    <location>
        <begin position="164"/>
        <end position="186"/>
    </location>
</feature>
<reference evidence="9 10" key="1">
    <citation type="submission" date="2019-08" db="EMBL/GenBank/DDBJ databases">
        <title>Phlebobacter frassis gen. nov. sp. nov., a new member of family Sphingobacteriaceae isolated from sand fly rearing media.</title>
        <authorList>
            <person name="Kakumanu M.L."/>
            <person name="Marayati B.F."/>
            <person name="Wada-Katsumata A."/>
            <person name="Wasserberg G."/>
            <person name="Schal C."/>
            <person name="Apperson C.S."/>
            <person name="Ponnusamy L."/>
        </authorList>
    </citation>
    <scope>NUCLEOTIDE SEQUENCE [LARGE SCALE GENOMIC DNA]</scope>
    <source>
        <strain evidence="9 10">SSI9</strain>
    </source>
</reference>
<keyword evidence="2" id="KW-0813">Transport</keyword>
<feature type="transmembrane region" description="Helical" evidence="7">
    <location>
        <begin position="45"/>
        <end position="64"/>
    </location>
</feature>